<dbReference type="RefSeq" id="XP_003673866.1">
    <property type="nucleotide sequence ID" value="XM_003673818.1"/>
</dbReference>
<evidence type="ECO:0000256" key="11">
    <source>
        <dbReference type="SAM" id="MobiDB-lite"/>
    </source>
</evidence>
<dbReference type="OMA" id="HIYPAND"/>
<dbReference type="Proteomes" id="UP000001640">
    <property type="component" value="Chromosome 1"/>
</dbReference>
<feature type="compositionally biased region" description="Polar residues" evidence="11">
    <location>
        <begin position="187"/>
        <end position="196"/>
    </location>
</feature>
<evidence type="ECO:0000256" key="6">
    <source>
        <dbReference type="ARBA" id="ARBA00022490"/>
    </source>
</evidence>
<comment type="similarity">
    <text evidence="4">Belongs to the SPC42 family.</text>
</comment>
<dbReference type="EMBL" id="HE576752">
    <property type="protein sequence ID" value="CCC67485.1"/>
    <property type="molecule type" value="Genomic_DNA"/>
</dbReference>
<evidence type="ECO:0000256" key="2">
    <source>
        <dbReference type="ARBA" id="ARBA00004123"/>
    </source>
</evidence>
<dbReference type="GO" id="GO:0005816">
    <property type="term" value="C:spindle pole body"/>
    <property type="evidence" value="ECO:0007669"/>
    <property type="project" value="UniProtKB-SubCell"/>
</dbReference>
<evidence type="ECO:0000256" key="9">
    <source>
        <dbReference type="ARBA" id="ARBA00023242"/>
    </source>
</evidence>
<evidence type="ECO:0000313" key="13">
    <source>
        <dbReference type="Proteomes" id="UP000001640"/>
    </source>
</evidence>
<evidence type="ECO:0000256" key="3">
    <source>
        <dbReference type="ARBA" id="ARBA00004317"/>
    </source>
</evidence>
<dbReference type="AlphaFoldDB" id="G0V7N7"/>
<accession>G0V7N7</accession>
<evidence type="ECO:0000256" key="1">
    <source>
        <dbReference type="ARBA" id="ARBA00003620"/>
    </source>
</evidence>
<keyword evidence="13" id="KW-1185">Reference proteome</keyword>
<dbReference type="GeneID" id="96900964"/>
<dbReference type="HOGENOM" id="CLU_056211_0_0_1"/>
<keyword evidence="6" id="KW-0963">Cytoplasm</keyword>
<organism evidence="12 13">
    <name type="scientific">Naumovozyma castellii</name>
    <name type="common">Yeast</name>
    <name type="synonym">Saccharomyces castellii</name>
    <dbReference type="NCBI Taxonomy" id="27288"/>
    <lineage>
        <taxon>Eukaryota</taxon>
        <taxon>Fungi</taxon>
        <taxon>Dikarya</taxon>
        <taxon>Ascomycota</taxon>
        <taxon>Saccharomycotina</taxon>
        <taxon>Saccharomycetes</taxon>
        <taxon>Saccharomycetales</taxon>
        <taxon>Saccharomycetaceae</taxon>
        <taxon>Naumovozyma</taxon>
    </lineage>
</organism>
<evidence type="ECO:0000256" key="7">
    <source>
        <dbReference type="ARBA" id="ARBA00023054"/>
    </source>
</evidence>
<sequence length="335" mass="39318">MNVSPTPKRYISGTFNPRRVPEPEYNNYHHNYNNHNYQRDNLPRYDDVKRPYQDHLDDALLPDDAKRSNKTFDELVRHNRHLKERLEGKQQEVEKLTILSTSLKEKLIKYTTLTANSNDEIEILKRRIEDLEKENKRLRRRDELFNEKIKEEDSDKKVFTETTEDDELLEKIEKLTAMILKHKQEQRNSGTTPAKTSWKEQNSKAYPTEETLLTQESLELKSLEDQVEKIRHKLALKRENEQRKISLNKELLKLKSSLEPSLSTFSASLNSSSPSKASPLLFKDRHSHHPTIDIIDNDDIITPFKERQLSEPGVNLNVKTPRAKTGSTEEKGWHT</sequence>
<comment type="function">
    <text evidence="1">Forms a polymeric layer at the periphery of the spindle pole body (SPB) central plaque which has an essential function during SPB duplication and may facilitate attachment of the SPB to the nuclear membrane.</text>
</comment>
<evidence type="ECO:0000256" key="5">
    <source>
        <dbReference type="ARBA" id="ARBA00019821"/>
    </source>
</evidence>
<dbReference type="KEGG" id="ncs:NCAS_0A09270"/>
<keyword evidence="9" id="KW-0539">Nucleus</keyword>
<keyword evidence="8" id="KW-0206">Cytoskeleton</keyword>
<dbReference type="InParanoid" id="G0V7N7"/>
<evidence type="ECO:0000313" key="12">
    <source>
        <dbReference type="EMBL" id="CCC67485.1"/>
    </source>
</evidence>
<evidence type="ECO:0000256" key="10">
    <source>
        <dbReference type="SAM" id="Coils"/>
    </source>
</evidence>
<name>G0V7N7_NAUCA</name>
<evidence type="ECO:0000256" key="4">
    <source>
        <dbReference type="ARBA" id="ARBA00006867"/>
    </source>
</evidence>
<comment type="subcellular location">
    <subcellularLocation>
        <location evidence="3">Cytoplasm</location>
        <location evidence="3">Cytoskeleton</location>
        <location evidence="3">Microtubule organizing center</location>
        <location evidence="3">Spindle pole body</location>
    </subcellularLocation>
    <subcellularLocation>
        <location evidence="2">Nucleus</location>
    </subcellularLocation>
</comment>
<dbReference type="eggNOG" id="ENOG502RYX7">
    <property type="taxonomic scope" value="Eukaryota"/>
</dbReference>
<dbReference type="GO" id="GO:0005634">
    <property type="term" value="C:nucleus"/>
    <property type="evidence" value="ECO:0007669"/>
    <property type="project" value="UniProtKB-SubCell"/>
</dbReference>
<dbReference type="Pfam" id="PF11544">
    <property type="entry name" value="Spc42p"/>
    <property type="match status" value="1"/>
</dbReference>
<protein>
    <recommendedName>
        <fullName evidence="5">Spindle pole body component SPC42</fullName>
    </recommendedName>
</protein>
<reference key="2">
    <citation type="submission" date="2011-08" db="EMBL/GenBank/DDBJ databases">
        <title>Genome sequence of Naumovozyma castellii.</title>
        <authorList>
            <person name="Gordon J.L."/>
            <person name="Armisen D."/>
            <person name="Proux-Wera E."/>
            <person name="OhEigeartaigh S.S."/>
            <person name="Byrne K.P."/>
            <person name="Wolfe K.H."/>
        </authorList>
    </citation>
    <scope>NUCLEOTIDE SEQUENCE</scope>
    <source>
        <strain>Type strain:CBS 4309</strain>
    </source>
</reference>
<reference evidence="12 13" key="1">
    <citation type="journal article" date="2011" name="Proc. Natl. Acad. Sci. U.S.A.">
        <title>Evolutionary erosion of yeast sex chromosomes by mating-type switching accidents.</title>
        <authorList>
            <person name="Gordon J.L."/>
            <person name="Armisen D."/>
            <person name="Proux-Wera E."/>
            <person name="Oheigeartaigh S.S."/>
            <person name="Byrne K.P."/>
            <person name="Wolfe K.H."/>
        </authorList>
    </citation>
    <scope>NUCLEOTIDE SEQUENCE [LARGE SCALE GENOMIC DNA]</scope>
    <source>
        <strain evidence="13">ATCC 76901 / BCRC 22586 / CBS 4309 / NBRC 1992 / NRRL Y-12630</strain>
    </source>
</reference>
<dbReference type="STRING" id="1064592.G0V7N7"/>
<proteinExistence type="inferred from homology"/>
<keyword evidence="7 10" id="KW-0175">Coiled coil</keyword>
<evidence type="ECO:0000256" key="8">
    <source>
        <dbReference type="ARBA" id="ARBA00023212"/>
    </source>
</evidence>
<feature type="coiled-coil region" evidence="10">
    <location>
        <begin position="213"/>
        <end position="240"/>
    </location>
</feature>
<dbReference type="InterPro" id="IPR021611">
    <property type="entry name" value="Spc42"/>
</dbReference>
<gene>
    <name evidence="12" type="primary">NCAS0A09270</name>
    <name evidence="12" type="ordered locus">NCAS_0A09270</name>
</gene>
<feature type="region of interest" description="Disordered" evidence="11">
    <location>
        <begin position="183"/>
        <end position="205"/>
    </location>
</feature>